<dbReference type="EMBL" id="CP098827">
    <property type="protein sequence ID" value="XBO70829.1"/>
    <property type="molecule type" value="Genomic_DNA"/>
</dbReference>
<keyword evidence="1 4" id="KW-0349">Heme</keyword>
<keyword evidence="2 4" id="KW-0479">Metal-binding</keyword>
<dbReference type="GO" id="GO:0020037">
    <property type="term" value="F:heme binding"/>
    <property type="evidence" value="ECO:0007669"/>
    <property type="project" value="InterPro"/>
</dbReference>
<name>A0AAU7KHE3_9GAMM</name>
<dbReference type="SUPFAM" id="SSF46626">
    <property type="entry name" value="Cytochrome c"/>
    <property type="match status" value="1"/>
</dbReference>
<dbReference type="AlphaFoldDB" id="A0AAU7KHE3"/>
<dbReference type="Pfam" id="PF13442">
    <property type="entry name" value="Cytochrome_CBB3"/>
    <property type="match status" value="1"/>
</dbReference>
<dbReference type="Pfam" id="PF02239">
    <property type="entry name" value="Cytochrom_D1"/>
    <property type="match status" value="2"/>
</dbReference>
<dbReference type="PANTHER" id="PTHR47197:SF3">
    <property type="entry name" value="DIHYDRO-HEME D1 DEHYDROGENASE"/>
    <property type="match status" value="1"/>
</dbReference>
<dbReference type="InterPro" id="IPR051200">
    <property type="entry name" value="Host-pathogen_enzymatic-act"/>
</dbReference>
<reference evidence="6" key="1">
    <citation type="submission" date="2022-06" db="EMBL/GenBank/DDBJ databases">
        <title>A novel DMS-producing enzyme.</title>
        <authorList>
            <person name="Zhang Y."/>
        </authorList>
    </citation>
    <scope>NUCLEOTIDE SEQUENCE</scope>
    <source>
        <strain evidence="6">RT37</strain>
    </source>
</reference>
<dbReference type="InterPro" id="IPR036909">
    <property type="entry name" value="Cyt_c-like_dom_sf"/>
</dbReference>
<dbReference type="InterPro" id="IPR011048">
    <property type="entry name" value="Haem_d1_sf"/>
</dbReference>
<evidence type="ECO:0000313" key="6">
    <source>
        <dbReference type="EMBL" id="XBO70829.1"/>
    </source>
</evidence>
<dbReference type="GO" id="GO:0009055">
    <property type="term" value="F:electron transfer activity"/>
    <property type="evidence" value="ECO:0007669"/>
    <property type="project" value="InterPro"/>
</dbReference>
<evidence type="ECO:0000256" key="4">
    <source>
        <dbReference type="PROSITE-ProRule" id="PRU00433"/>
    </source>
</evidence>
<dbReference type="GO" id="GO:0046872">
    <property type="term" value="F:metal ion binding"/>
    <property type="evidence" value="ECO:0007669"/>
    <property type="project" value="UniProtKB-KW"/>
</dbReference>
<accession>A0AAU7KHE3</accession>
<evidence type="ECO:0000259" key="5">
    <source>
        <dbReference type="PROSITE" id="PS51007"/>
    </source>
</evidence>
<dbReference type="PROSITE" id="PS51007">
    <property type="entry name" value="CYTC"/>
    <property type="match status" value="1"/>
</dbReference>
<evidence type="ECO:0000256" key="1">
    <source>
        <dbReference type="ARBA" id="ARBA00022617"/>
    </source>
</evidence>
<sequence length="539" mass="59122">MNTARLLGAALIGLMPVLMPALIPELAGAQEEAIAANSAAPQLYQDHCASCHGADRLGAMGPALLPQNLGRIKPEEVRRVIADGRPATQMPGFTDTLAEAQVDALSDWVLSDPPVTPDWTLDDIRASQVVSHPPVAGEDPLGDTPEFDADPQNLFVVVETGDHHASVLDGDTFERLARFPTRFALHGGPKYSPDGRYVYFGSRDGWITKFDLYHFAVVAEVRAGINMRNIAVSADGRYVMAANTLPGNLVLFDAHRLDPMRVYPAADAEGNGSRVSAVYAAPPRSSFIAALKDVKELWEIPWPVTPEAVVATGHMDEPLDPARKALEARGESFEVRRLPVPDYLDDFFFDPEYRRVIGASRGGDGAMVIDLDSGDKLADLPLSGMPHLGSGITWETGGRRVMAIPHLAKPEVSIIDMDDYSLIKTLHTDGPGFFMRSHENSRYAWTDVFFGPNRDRVHVIDKDSLEIVRTLIPEPGKTSAHVEFDRDGETLLLSLWERDGAVIAYDADSLEEITRVPMDKPSGKYNVWNKTHYEEGTSH</sequence>
<evidence type="ECO:0000256" key="2">
    <source>
        <dbReference type="ARBA" id="ARBA00022723"/>
    </source>
</evidence>
<protein>
    <submittedName>
        <fullName evidence="6">Nitrite reductase</fullName>
    </submittedName>
</protein>
<proteinExistence type="predicted"/>
<dbReference type="SUPFAM" id="SSF51004">
    <property type="entry name" value="C-terminal (heme d1) domain of cytochrome cd1-nitrite reductase"/>
    <property type="match status" value="1"/>
</dbReference>
<evidence type="ECO:0000256" key="3">
    <source>
        <dbReference type="ARBA" id="ARBA00023004"/>
    </source>
</evidence>
<dbReference type="CDD" id="cd20777">
    <property type="entry name" value="8prop_heme-binding_NirN"/>
    <property type="match status" value="1"/>
</dbReference>
<dbReference type="PANTHER" id="PTHR47197">
    <property type="entry name" value="PROTEIN NIRF"/>
    <property type="match status" value="1"/>
</dbReference>
<dbReference type="InterPro" id="IPR009056">
    <property type="entry name" value="Cyt_c-like_dom"/>
</dbReference>
<feature type="domain" description="Cytochrome c" evidence="5">
    <location>
        <begin position="35"/>
        <end position="113"/>
    </location>
</feature>
<organism evidence="6">
    <name type="scientific">Halomonas sp. RT37</name>
    <dbReference type="NCBI Taxonomy" id="2950872"/>
    <lineage>
        <taxon>Bacteria</taxon>
        <taxon>Pseudomonadati</taxon>
        <taxon>Pseudomonadota</taxon>
        <taxon>Gammaproteobacteria</taxon>
        <taxon>Oceanospirillales</taxon>
        <taxon>Halomonadaceae</taxon>
        <taxon>Halomonas</taxon>
    </lineage>
</organism>
<gene>
    <name evidence="6" type="ORF">NFG58_19870</name>
</gene>
<dbReference type="InterPro" id="IPR003143">
    <property type="entry name" value="Cyt_cd1_C_sf"/>
</dbReference>
<dbReference type="Gene3D" id="2.140.10.20">
    <property type="entry name" value="C-terminal (heme d1) domain of cytochrome cd1-nitrite reductase"/>
    <property type="match status" value="2"/>
</dbReference>
<dbReference type="RefSeq" id="WP_348827208.1">
    <property type="nucleotide sequence ID" value="NZ_CP098827.1"/>
</dbReference>
<keyword evidence="3 4" id="KW-0408">Iron</keyword>
<dbReference type="Gene3D" id="1.10.760.10">
    <property type="entry name" value="Cytochrome c-like domain"/>
    <property type="match status" value="1"/>
</dbReference>